<sequence>MTTNTDEAKHVKLFLRADAEVGVERTKEAAVEKLTELDAAGRIDDYDVHVWGRELRADGPLTDTGHGAELLGYVEAFREWAREHDVSFDSTFKERTIESSFADEQYEVVSLPTICIAIYEGEQVASVYPCHTGEQDCSAVEYLETFESKRRISTPPA</sequence>
<dbReference type="RefSeq" id="WP_074796508.1">
    <property type="nucleotide sequence ID" value="NZ_FOAD01000013.1"/>
</dbReference>
<protein>
    <submittedName>
        <fullName evidence="1">Uncharacterized protein</fullName>
    </submittedName>
</protein>
<dbReference type="AlphaFoldDB" id="A0A1H7ULX2"/>
<accession>A0A1H7ULX2</accession>
<reference evidence="1 2" key="1">
    <citation type="submission" date="2016-10" db="EMBL/GenBank/DDBJ databases">
        <authorList>
            <person name="de Groot N.N."/>
        </authorList>
    </citation>
    <scope>NUCLEOTIDE SEQUENCE [LARGE SCALE GENOMIC DNA]</scope>
    <source>
        <strain evidence="1 2">CDM_5</strain>
    </source>
</reference>
<proteinExistence type="predicted"/>
<dbReference type="Proteomes" id="UP000183894">
    <property type="component" value="Unassembled WGS sequence"/>
</dbReference>
<name>A0A1H7ULX2_HALLR</name>
<organism evidence="1 2">
    <name type="scientific">Haloferax larsenii</name>
    <dbReference type="NCBI Taxonomy" id="302484"/>
    <lineage>
        <taxon>Archaea</taxon>
        <taxon>Methanobacteriati</taxon>
        <taxon>Methanobacteriota</taxon>
        <taxon>Stenosarchaea group</taxon>
        <taxon>Halobacteria</taxon>
        <taxon>Halobacteriales</taxon>
        <taxon>Haloferacaceae</taxon>
        <taxon>Haloferax</taxon>
    </lineage>
</organism>
<evidence type="ECO:0000313" key="1">
    <source>
        <dbReference type="EMBL" id="SEL97327.1"/>
    </source>
</evidence>
<gene>
    <name evidence="1" type="ORF">SAMN04488691_11327</name>
</gene>
<evidence type="ECO:0000313" key="2">
    <source>
        <dbReference type="Proteomes" id="UP000183894"/>
    </source>
</evidence>
<dbReference type="Pfam" id="PF20575">
    <property type="entry name" value="HTH_63"/>
    <property type="match status" value="1"/>
</dbReference>
<dbReference type="EMBL" id="FOAD01000013">
    <property type="protein sequence ID" value="SEL97327.1"/>
    <property type="molecule type" value="Genomic_DNA"/>
</dbReference>
<dbReference type="OrthoDB" id="204263at2157"/>
<dbReference type="InterPro" id="IPR046783">
    <property type="entry name" value="HTH_63"/>
</dbReference>